<dbReference type="EMBL" id="DF968414">
    <property type="protein sequence ID" value="GAP52218.1"/>
    <property type="molecule type" value="Genomic_DNA"/>
</dbReference>
<evidence type="ECO:0000313" key="3">
    <source>
        <dbReference type="Proteomes" id="UP000053859"/>
    </source>
</evidence>
<keyword evidence="3" id="KW-1185">Reference proteome</keyword>
<feature type="transmembrane region" description="Helical" evidence="1">
    <location>
        <begin position="55"/>
        <end position="81"/>
    </location>
</feature>
<proteinExistence type="predicted"/>
<dbReference type="PATRIC" id="fig|146537.3.peg.7459"/>
<accession>A0A0K8PWU6</accession>
<sequence>MTIPPQRNGITQTGPAVPTPFNADALKASLAGAGAGVGLAAFVGESYQDRIVGKVFLYLAPLIAVLLSALFEWILVSLELVSRRKKAKIRYASVQAMLNVQGLDPARKAELDQEQIEIENEALRWGFPLT</sequence>
<reference evidence="2" key="1">
    <citation type="journal article" date="2015" name="Genome Announc.">
        <title>Draft Genome Sequence of Thiostrepton-Producing Streptomyces azureus ATCC 14921.</title>
        <authorList>
            <person name="Sakihara K."/>
            <person name="Maeda J."/>
            <person name="Tashiro K."/>
            <person name="Fujino Y."/>
            <person name="Kuhara S."/>
            <person name="Ohshima T."/>
            <person name="Ogata S."/>
            <person name="Doi K."/>
        </authorList>
    </citation>
    <scope>NUCLEOTIDE SEQUENCE [LARGE SCALE GENOMIC DNA]</scope>
    <source>
        <strain evidence="2">ATCC14921</strain>
    </source>
</reference>
<name>A0A0K8PWU6_STRAJ</name>
<evidence type="ECO:0000313" key="2">
    <source>
        <dbReference type="EMBL" id="GAP52218.1"/>
    </source>
</evidence>
<dbReference type="Proteomes" id="UP000053859">
    <property type="component" value="Unassembled WGS sequence"/>
</dbReference>
<keyword evidence="1" id="KW-1133">Transmembrane helix</keyword>
<dbReference type="RefSeq" id="WP_148640411.1">
    <property type="nucleotide sequence ID" value="NZ_DF968414.1"/>
</dbReference>
<protein>
    <submittedName>
        <fullName evidence="2">Uncharacterized protein</fullName>
    </submittedName>
</protein>
<organism evidence="2 3">
    <name type="scientific">Streptomyces azureus</name>
    <dbReference type="NCBI Taxonomy" id="146537"/>
    <lineage>
        <taxon>Bacteria</taxon>
        <taxon>Bacillati</taxon>
        <taxon>Actinomycetota</taxon>
        <taxon>Actinomycetes</taxon>
        <taxon>Kitasatosporales</taxon>
        <taxon>Streptomycetaceae</taxon>
        <taxon>Streptomyces</taxon>
    </lineage>
</organism>
<gene>
    <name evidence="2" type="ORF">SAZU_7092</name>
</gene>
<evidence type="ECO:0000256" key="1">
    <source>
        <dbReference type="SAM" id="Phobius"/>
    </source>
</evidence>
<keyword evidence="1" id="KW-0812">Transmembrane</keyword>
<dbReference type="AlphaFoldDB" id="A0A0K8PWU6"/>
<keyword evidence="1" id="KW-0472">Membrane</keyword>